<evidence type="ECO:0008006" key="3">
    <source>
        <dbReference type="Google" id="ProtNLM"/>
    </source>
</evidence>
<comment type="caution">
    <text evidence="1">The sequence shown here is derived from an EMBL/GenBank/DDBJ whole genome shotgun (WGS) entry which is preliminary data.</text>
</comment>
<gene>
    <name evidence="1" type="ORF">AC482_00215</name>
</gene>
<evidence type="ECO:0000313" key="2">
    <source>
        <dbReference type="Proteomes" id="UP000037210"/>
    </source>
</evidence>
<name>A0A0M0BSN4_9ARCH</name>
<dbReference type="SUPFAM" id="SSF52833">
    <property type="entry name" value="Thioredoxin-like"/>
    <property type="match status" value="1"/>
</dbReference>
<evidence type="ECO:0000313" key="1">
    <source>
        <dbReference type="EMBL" id="KON31608.1"/>
    </source>
</evidence>
<reference evidence="1 2" key="1">
    <citation type="submission" date="2015-06" db="EMBL/GenBank/DDBJ databases">
        <title>New insights into the roles of widespread benthic archaea in carbon and nitrogen cycling.</title>
        <authorList>
            <person name="Lazar C.S."/>
            <person name="Baker B.J."/>
            <person name="Seitz K.W."/>
            <person name="Hyde A.S."/>
            <person name="Dick G.J."/>
            <person name="Hinrichs K.-U."/>
            <person name="Teske A.P."/>
        </authorList>
    </citation>
    <scope>NUCLEOTIDE SEQUENCE [LARGE SCALE GENOMIC DNA]</scope>
    <source>
        <strain evidence="1">DG-45</strain>
    </source>
</reference>
<dbReference type="InterPro" id="IPR036249">
    <property type="entry name" value="Thioredoxin-like_sf"/>
</dbReference>
<sequence length="157" mass="17389">MKQIYDLEQIRENSAAVADYLTSVGAEYPAFSRRKRAYHLDSGVVKELKRLADRFSVVVFSAEWCPDCARNVPVLGLIAEATGLEVRVFGGLKRDTINPGELWRIPPSPPEVRAFDVVKIPLIVVLNSRGEKVGEIVENPPEGKSLEETLLSLLKSA</sequence>
<accession>A0A0M0BSN4</accession>
<dbReference type="EMBL" id="LFWZ01000001">
    <property type="protein sequence ID" value="KON31608.1"/>
    <property type="molecule type" value="Genomic_DNA"/>
</dbReference>
<proteinExistence type="predicted"/>
<dbReference type="Gene3D" id="3.40.30.10">
    <property type="entry name" value="Glutaredoxin"/>
    <property type="match status" value="1"/>
</dbReference>
<protein>
    <recommendedName>
        <fullName evidence="3">Thioredoxin domain-containing protein</fullName>
    </recommendedName>
</protein>
<dbReference type="AlphaFoldDB" id="A0A0M0BSN4"/>
<dbReference type="Pfam" id="PF14595">
    <property type="entry name" value="Thioredoxin_9"/>
    <property type="match status" value="1"/>
</dbReference>
<organism evidence="1 2">
    <name type="scientific">miscellaneous Crenarchaeota group-15 archaeon DG-45</name>
    <dbReference type="NCBI Taxonomy" id="1685127"/>
    <lineage>
        <taxon>Archaea</taxon>
        <taxon>Candidatus Bathyarchaeota</taxon>
        <taxon>MCG-15</taxon>
    </lineage>
</organism>
<dbReference type="Proteomes" id="UP000037210">
    <property type="component" value="Unassembled WGS sequence"/>
</dbReference>